<dbReference type="RefSeq" id="YP_010000056.1">
    <property type="nucleotide sequence ID" value="NC_053012.1"/>
</dbReference>
<dbReference type="Gene3D" id="3.40.50.10400">
    <property type="entry name" value="Hypothetical protein PA1492"/>
    <property type="match status" value="1"/>
</dbReference>
<dbReference type="Proteomes" id="UP000345177">
    <property type="component" value="Segment"/>
</dbReference>
<accession>A0A5Q2F2R1</accession>
<protein>
    <recommendedName>
        <fullName evidence="3">Nucleoside 2-deoxyribosyltransferase</fullName>
    </recommendedName>
</protein>
<organism evidence="1 2">
    <name type="scientific">Serratia phage JS26</name>
    <dbReference type="NCBI Taxonomy" id="2315217"/>
    <lineage>
        <taxon>Viruses</taxon>
        <taxon>Duplodnaviria</taxon>
        <taxon>Heunggongvirae</taxon>
        <taxon>Uroviricota</taxon>
        <taxon>Caudoviricetes</taxon>
        <taxon>Casjensviridae</taxon>
        <taxon>Dunedinvirus</taxon>
        <taxon>Dunedinvirus JS26</taxon>
    </lineage>
</organism>
<name>A0A5Q2F2R1_9CAUD</name>
<keyword evidence="2" id="KW-1185">Reference proteome</keyword>
<sequence length="135" mass="14986">MTTKMKLVYIAGPYRPTKEKSIEQNIMAARNRALQLVLASVNDLGGEWFPMVPHLNTANFDVLIGGVPDKYYLDGTMNLMLKCDAVLLTQPDADIFSSGTKAEVSVANTCNIPVFRTLEEFLTYARQPGLQSNTR</sequence>
<evidence type="ECO:0000313" key="1">
    <source>
        <dbReference type="EMBL" id="QGF20903.1"/>
    </source>
</evidence>
<proteinExistence type="predicted"/>
<reference evidence="1 2" key="1">
    <citation type="submission" date="2019-09" db="EMBL/GenBank/DDBJ databases">
        <title>Transcriptional response of Serratia to Siphovirus infection.</title>
        <authorList>
            <person name="Malone L.M."/>
            <person name="Fineran P.C."/>
        </authorList>
    </citation>
    <scope>NUCLEOTIDE SEQUENCE [LARGE SCALE GENOMIC DNA]</scope>
</reference>
<dbReference type="SUPFAM" id="SSF52309">
    <property type="entry name" value="N-(deoxy)ribosyltransferase-like"/>
    <property type="match status" value="1"/>
</dbReference>
<evidence type="ECO:0008006" key="3">
    <source>
        <dbReference type="Google" id="ProtNLM"/>
    </source>
</evidence>
<evidence type="ECO:0000313" key="2">
    <source>
        <dbReference type="Proteomes" id="UP000345177"/>
    </source>
</evidence>
<dbReference type="KEGG" id="vg:62682696"/>
<dbReference type="EMBL" id="MN505213">
    <property type="protein sequence ID" value="QGF20903.1"/>
    <property type="molecule type" value="Genomic_DNA"/>
</dbReference>
<dbReference type="GeneID" id="62682696"/>